<organism evidence="4 5">
    <name type="scientific">Paenibacillus solani</name>
    <dbReference type="NCBI Taxonomy" id="1705565"/>
    <lineage>
        <taxon>Bacteria</taxon>
        <taxon>Bacillati</taxon>
        <taxon>Bacillota</taxon>
        <taxon>Bacilli</taxon>
        <taxon>Bacillales</taxon>
        <taxon>Paenibacillaceae</taxon>
        <taxon>Paenibacillus</taxon>
    </lineage>
</organism>
<dbReference type="GO" id="GO:0016747">
    <property type="term" value="F:acyltransferase activity, transferring groups other than amino-acyl groups"/>
    <property type="evidence" value="ECO:0007669"/>
    <property type="project" value="InterPro"/>
</dbReference>
<dbReference type="Gene3D" id="3.40.630.30">
    <property type="match status" value="1"/>
</dbReference>
<dbReference type="PANTHER" id="PTHR43800">
    <property type="entry name" value="PEPTIDYL-LYSINE N-ACETYLTRANSFERASE YJAB"/>
    <property type="match status" value="1"/>
</dbReference>
<dbReference type="PATRIC" id="fig|1705565.3.peg.4944"/>
<evidence type="ECO:0000256" key="1">
    <source>
        <dbReference type="ARBA" id="ARBA00022679"/>
    </source>
</evidence>
<keyword evidence="5" id="KW-1185">Reference proteome</keyword>
<evidence type="ECO:0000259" key="3">
    <source>
        <dbReference type="PROSITE" id="PS51186"/>
    </source>
</evidence>
<dbReference type="CDD" id="cd04301">
    <property type="entry name" value="NAT_SF"/>
    <property type="match status" value="1"/>
</dbReference>
<dbReference type="InterPro" id="IPR016181">
    <property type="entry name" value="Acyl_CoA_acyltransferase"/>
</dbReference>
<comment type="caution">
    <text evidence="4">The sequence shown here is derived from an EMBL/GenBank/DDBJ whole genome shotgun (WGS) entry which is preliminary data.</text>
</comment>
<dbReference type="PROSITE" id="PS51186">
    <property type="entry name" value="GNAT"/>
    <property type="match status" value="1"/>
</dbReference>
<dbReference type="SUPFAM" id="SSF55729">
    <property type="entry name" value="Acyl-CoA N-acyltransferases (Nat)"/>
    <property type="match status" value="1"/>
</dbReference>
<dbReference type="RefSeq" id="WP_054403170.1">
    <property type="nucleotide sequence ID" value="NZ_LIUT01000001.1"/>
</dbReference>
<proteinExistence type="predicted"/>
<protein>
    <recommendedName>
        <fullName evidence="3">N-acetyltransferase domain-containing protein</fullName>
    </recommendedName>
</protein>
<feature type="domain" description="N-acetyltransferase" evidence="3">
    <location>
        <begin position="12"/>
        <end position="151"/>
    </location>
</feature>
<dbReference type="PANTHER" id="PTHR43800:SF1">
    <property type="entry name" value="PEPTIDYL-LYSINE N-ACETYLTRANSFERASE YJAB"/>
    <property type="match status" value="1"/>
</dbReference>
<dbReference type="EMBL" id="LIUT01000001">
    <property type="protein sequence ID" value="KOR90227.1"/>
    <property type="molecule type" value="Genomic_DNA"/>
</dbReference>
<evidence type="ECO:0000313" key="4">
    <source>
        <dbReference type="EMBL" id="KOR90227.1"/>
    </source>
</evidence>
<sequence>MRIIQAVETDLGEILDLKHQSYQSEAEIYNDYAIQPLVQTLPELIEEYSNQLILKAVLDHRIVGSVRAYEVNGTCMVGKLIVHEDYQNKGIGTKLMNVVEESFSHCRRFELFTGHKSERNLYLYNKLGYRTFKSLVVDENLTLIYLEKYKGG</sequence>
<name>A0A0M1P744_9BACL</name>
<dbReference type="OrthoDB" id="9788755at2"/>
<keyword evidence="2" id="KW-0012">Acyltransferase</keyword>
<evidence type="ECO:0000313" key="5">
    <source>
        <dbReference type="Proteomes" id="UP000036932"/>
    </source>
</evidence>
<accession>A0A0M1P744</accession>
<keyword evidence="1" id="KW-0808">Transferase</keyword>
<evidence type="ECO:0000256" key="2">
    <source>
        <dbReference type="ARBA" id="ARBA00023315"/>
    </source>
</evidence>
<reference evidence="5" key="1">
    <citation type="submission" date="2015-08" db="EMBL/GenBank/DDBJ databases">
        <title>Genome sequencing project for genomic taxonomy and phylogenomics of Bacillus-like bacteria.</title>
        <authorList>
            <person name="Liu B."/>
            <person name="Wang J."/>
            <person name="Zhu Y."/>
            <person name="Liu G."/>
            <person name="Chen Q."/>
            <person name="Chen Z."/>
            <person name="Lan J."/>
            <person name="Che J."/>
            <person name="Ge C."/>
            <person name="Shi H."/>
            <person name="Pan Z."/>
            <person name="Liu X."/>
        </authorList>
    </citation>
    <scope>NUCLEOTIDE SEQUENCE [LARGE SCALE GENOMIC DNA]</scope>
    <source>
        <strain evidence="5">FJAT-22460</strain>
    </source>
</reference>
<dbReference type="InterPro" id="IPR000182">
    <property type="entry name" value="GNAT_dom"/>
</dbReference>
<dbReference type="Pfam" id="PF00583">
    <property type="entry name" value="Acetyltransf_1"/>
    <property type="match status" value="1"/>
</dbReference>
<gene>
    <name evidence="4" type="ORF">AM231_14510</name>
</gene>
<dbReference type="Proteomes" id="UP000036932">
    <property type="component" value="Unassembled WGS sequence"/>
</dbReference>
<dbReference type="AlphaFoldDB" id="A0A0M1P744"/>